<proteinExistence type="predicted"/>
<accession>A0ABN2AVX9</accession>
<dbReference type="Proteomes" id="UP001500363">
    <property type="component" value="Unassembled WGS sequence"/>
</dbReference>
<evidence type="ECO:0000313" key="2">
    <source>
        <dbReference type="Proteomes" id="UP001500363"/>
    </source>
</evidence>
<evidence type="ECO:0000313" key="1">
    <source>
        <dbReference type="EMBL" id="GAA1528745.1"/>
    </source>
</evidence>
<dbReference type="InterPro" id="IPR009000">
    <property type="entry name" value="Transl_B-barrel_sf"/>
</dbReference>
<keyword evidence="2" id="KW-1185">Reference proteome</keyword>
<protein>
    <submittedName>
        <fullName evidence="1">Uncharacterized protein</fullName>
    </submittedName>
</protein>
<dbReference type="EMBL" id="BAAANC010000002">
    <property type="protein sequence ID" value="GAA1528745.1"/>
    <property type="molecule type" value="Genomic_DNA"/>
</dbReference>
<name>A0ABN2AVX9_9ACTN</name>
<reference evidence="1 2" key="1">
    <citation type="journal article" date="2019" name="Int. J. Syst. Evol. Microbiol.">
        <title>The Global Catalogue of Microorganisms (GCM) 10K type strain sequencing project: providing services to taxonomists for standard genome sequencing and annotation.</title>
        <authorList>
            <consortium name="The Broad Institute Genomics Platform"/>
            <consortium name="The Broad Institute Genome Sequencing Center for Infectious Disease"/>
            <person name="Wu L."/>
            <person name="Ma J."/>
        </authorList>
    </citation>
    <scope>NUCLEOTIDE SEQUENCE [LARGE SCALE GENOMIC DNA]</scope>
    <source>
        <strain evidence="1 2">JCM 14303</strain>
    </source>
</reference>
<dbReference type="RefSeq" id="WP_344175006.1">
    <property type="nucleotide sequence ID" value="NZ_BAAANC010000002.1"/>
</dbReference>
<comment type="caution">
    <text evidence="1">The sequence shown here is derived from an EMBL/GenBank/DDBJ whole genome shotgun (WGS) entry which is preliminary data.</text>
</comment>
<sequence length="172" mass="18970">MKYCCDYAYSCPQRDAVACYAHGGSDPCCDDEQAHECLRDMYGTEDGLTFGDGFFCRRCGNYELTGLKHEAAKEPGFPRKYPPGWSAEAAKAGPVVFLVEDVFDFAFRGGVLVAGRLYGGVVAAGATLFTYDRRPVRVMSLELIRGKTDDAVTLLVERAEDLRVVPKMYLHG</sequence>
<gene>
    <name evidence="1" type="ORF">GCM10009741_33220</name>
</gene>
<dbReference type="SUPFAM" id="SSF50447">
    <property type="entry name" value="Translation proteins"/>
    <property type="match status" value="1"/>
</dbReference>
<organism evidence="1 2">
    <name type="scientific">Kribbella lupini</name>
    <dbReference type="NCBI Taxonomy" id="291602"/>
    <lineage>
        <taxon>Bacteria</taxon>
        <taxon>Bacillati</taxon>
        <taxon>Actinomycetota</taxon>
        <taxon>Actinomycetes</taxon>
        <taxon>Propionibacteriales</taxon>
        <taxon>Kribbellaceae</taxon>
        <taxon>Kribbella</taxon>
    </lineage>
</organism>